<dbReference type="GO" id="GO:1901135">
    <property type="term" value="P:carbohydrate derivative metabolic process"/>
    <property type="evidence" value="ECO:0007669"/>
    <property type="project" value="InterPro"/>
</dbReference>
<feature type="non-terminal residue" evidence="6">
    <location>
        <position position="1"/>
    </location>
</feature>
<dbReference type="GO" id="GO:0003677">
    <property type="term" value="F:DNA binding"/>
    <property type="evidence" value="ECO:0007669"/>
    <property type="project" value="UniProtKB-KW"/>
</dbReference>
<dbReference type="GO" id="GO:0003700">
    <property type="term" value="F:DNA-binding transcription factor activity"/>
    <property type="evidence" value="ECO:0007669"/>
    <property type="project" value="InterPro"/>
</dbReference>
<organism evidence="6 7">
    <name type="scientific">Bhargavaea beijingensis</name>
    <dbReference type="NCBI Taxonomy" id="426756"/>
    <lineage>
        <taxon>Bacteria</taxon>
        <taxon>Bacillati</taxon>
        <taxon>Bacillota</taxon>
        <taxon>Bacilli</taxon>
        <taxon>Bacillales</taxon>
        <taxon>Caryophanaceae</taxon>
        <taxon>Bhargavaea</taxon>
    </lineage>
</organism>
<dbReference type="InterPro" id="IPR001347">
    <property type="entry name" value="SIS_dom"/>
</dbReference>
<dbReference type="Gene3D" id="1.10.10.10">
    <property type="entry name" value="Winged helix-like DNA-binding domain superfamily/Winged helix DNA-binding domain"/>
    <property type="match status" value="1"/>
</dbReference>
<dbReference type="InterPro" id="IPR036388">
    <property type="entry name" value="WH-like_DNA-bd_sf"/>
</dbReference>
<dbReference type="PROSITE" id="PS51464">
    <property type="entry name" value="SIS"/>
    <property type="match status" value="1"/>
</dbReference>
<dbReference type="InterPro" id="IPR047640">
    <property type="entry name" value="RpiR-like"/>
</dbReference>
<dbReference type="AlphaFoldDB" id="A0A1G7FFB5"/>
<dbReference type="GO" id="GO:0097367">
    <property type="term" value="F:carbohydrate derivative binding"/>
    <property type="evidence" value="ECO:0007669"/>
    <property type="project" value="InterPro"/>
</dbReference>
<protein>
    <submittedName>
        <fullName evidence="6">Transcriptional regulator, RpiR family</fullName>
    </submittedName>
</protein>
<dbReference type="InterPro" id="IPR035472">
    <property type="entry name" value="RpiR-like_SIS"/>
</dbReference>
<gene>
    <name evidence="6" type="ORF">SAMN04488126_11844</name>
</gene>
<dbReference type="PROSITE" id="PS51071">
    <property type="entry name" value="HTH_RPIR"/>
    <property type="match status" value="1"/>
</dbReference>
<evidence type="ECO:0000256" key="2">
    <source>
        <dbReference type="ARBA" id="ARBA00023125"/>
    </source>
</evidence>
<dbReference type="InterPro" id="IPR000281">
    <property type="entry name" value="HTH_RpiR"/>
</dbReference>
<evidence type="ECO:0000256" key="1">
    <source>
        <dbReference type="ARBA" id="ARBA00023015"/>
    </source>
</evidence>
<dbReference type="Pfam" id="PF01418">
    <property type="entry name" value="HTH_6"/>
    <property type="match status" value="1"/>
</dbReference>
<evidence type="ECO:0000313" key="7">
    <source>
        <dbReference type="Proteomes" id="UP000198823"/>
    </source>
</evidence>
<evidence type="ECO:0000313" key="6">
    <source>
        <dbReference type="EMBL" id="SDE74606.1"/>
    </source>
</evidence>
<keyword evidence="1" id="KW-0805">Transcription regulation</keyword>
<evidence type="ECO:0000259" key="4">
    <source>
        <dbReference type="PROSITE" id="PS51071"/>
    </source>
</evidence>
<accession>A0A1G7FFB5</accession>
<evidence type="ECO:0000256" key="3">
    <source>
        <dbReference type="ARBA" id="ARBA00023163"/>
    </source>
</evidence>
<dbReference type="Proteomes" id="UP000198823">
    <property type="component" value="Unassembled WGS sequence"/>
</dbReference>
<dbReference type="Pfam" id="PF01380">
    <property type="entry name" value="SIS"/>
    <property type="match status" value="1"/>
</dbReference>
<evidence type="ECO:0000259" key="5">
    <source>
        <dbReference type="PROSITE" id="PS51464"/>
    </source>
</evidence>
<dbReference type="InterPro" id="IPR009057">
    <property type="entry name" value="Homeodomain-like_sf"/>
</dbReference>
<dbReference type="CDD" id="cd05013">
    <property type="entry name" value="SIS_RpiR"/>
    <property type="match status" value="1"/>
</dbReference>
<name>A0A1G7FFB5_9BACL</name>
<keyword evidence="2" id="KW-0238">DNA-binding</keyword>
<dbReference type="EMBL" id="FNAR01000018">
    <property type="protein sequence ID" value="SDE74606.1"/>
    <property type="molecule type" value="Genomic_DNA"/>
</dbReference>
<proteinExistence type="predicted"/>
<dbReference type="InterPro" id="IPR046348">
    <property type="entry name" value="SIS_dom_sf"/>
</dbReference>
<reference evidence="6 7" key="1">
    <citation type="submission" date="2016-10" db="EMBL/GenBank/DDBJ databases">
        <authorList>
            <person name="de Groot N.N."/>
        </authorList>
    </citation>
    <scope>NUCLEOTIDE SEQUENCE [LARGE SCALE GENOMIC DNA]</scope>
    <source>
        <strain evidence="6 7">CGMCC 1.6762</strain>
    </source>
</reference>
<dbReference type="STRING" id="426756.SAMN04488126_11844"/>
<feature type="domain" description="SIS" evidence="5">
    <location>
        <begin position="217"/>
        <end position="357"/>
    </location>
</feature>
<dbReference type="PANTHER" id="PTHR30514:SF1">
    <property type="entry name" value="HTH-TYPE TRANSCRIPTIONAL REGULATOR HEXR-RELATED"/>
    <property type="match status" value="1"/>
</dbReference>
<sequence>APLFSYTNFRDSYANTGGTPFFVRKLPGFVREHGRHPFFRTQTFGIRTRTWGLSASSFILTEAGRPLSDILDAITPARDIRPAGQSRTRKVPTMSSLLNRIEQSLPSLSGAERAIGEYILKHPDLVPNMTTRDLSKNSGVSESSVVRFCKSIGIGSFKSFKLELVKDLTLTGMNLTDFDILHHQDAPYDLFRKVTHVNKSAIEAIPSSLDRKEFEKAVSVLKDADRLLFYGVGGSATAATDAYYKFTKLGYPCQSHHDFHFMLSAIPYLDKHSVFFAISNSGKTKDVLELARFAKSKGATVIAITNLDKSPLYREADIRLCTPVVEQDHRIGSISSRMTQLTLIDALYLSLFHAIGESVIDQYHEARNEVLRLRR</sequence>
<dbReference type="SUPFAM" id="SSF53697">
    <property type="entry name" value="SIS domain"/>
    <property type="match status" value="1"/>
</dbReference>
<dbReference type="PANTHER" id="PTHR30514">
    <property type="entry name" value="GLUCOKINASE"/>
    <property type="match status" value="1"/>
</dbReference>
<dbReference type="SUPFAM" id="SSF46689">
    <property type="entry name" value="Homeodomain-like"/>
    <property type="match status" value="1"/>
</dbReference>
<dbReference type="Gene3D" id="3.40.50.10490">
    <property type="entry name" value="Glucose-6-phosphate isomerase like protein, domain 1"/>
    <property type="match status" value="1"/>
</dbReference>
<keyword evidence="3" id="KW-0804">Transcription</keyword>
<feature type="domain" description="HTH rpiR-type" evidence="4">
    <location>
        <begin position="95"/>
        <end position="171"/>
    </location>
</feature>